<dbReference type="GO" id="GO:0016020">
    <property type="term" value="C:membrane"/>
    <property type="evidence" value="ECO:0007669"/>
    <property type="project" value="UniProtKB-SubCell"/>
</dbReference>
<dbReference type="InterPro" id="IPR029481">
    <property type="entry name" value="ABC_trans_N"/>
</dbReference>
<dbReference type="InParanoid" id="A0A136IR32"/>
<dbReference type="InterPro" id="IPR034001">
    <property type="entry name" value="ABCG_PDR_1"/>
</dbReference>
<dbReference type="CDD" id="cd03232">
    <property type="entry name" value="ABCG_PDR_domain2"/>
    <property type="match status" value="1"/>
</dbReference>
<feature type="compositionally biased region" description="Basic and acidic residues" evidence="9">
    <location>
        <begin position="984"/>
        <end position="1002"/>
    </location>
</feature>
<feature type="transmembrane region" description="Helical" evidence="10">
    <location>
        <begin position="733"/>
        <end position="761"/>
    </location>
</feature>
<dbReference type="EMBL" id="KQ964263">
    <property type="protein sequence ID" value="KXJ87357.1"/>
    <property type="molecule type" value="Genomic_DNA"/>
</dbReference>
<feature type="compositionally biased region" description="Polar residues" evidence="9">
    <location>
        <begin position="44"/>
        <end position="78"/>
    </location>
</feature>
<evidence type="ECO:0000313" key="12">
    <source>
        <dbReference type="EMBL" id="KXJ87357.1"/>
    </source>
</evidence>
<comment type="similarity">
    <text evidence="2">Belongs to the ABC transporter superfamily. ABCG family. PDR (TC 3.A.1.205) subfamily.</text>
</comment>
<dbReference type="InterPro" id="IPR017871">
    <property type="entry name" value="ABC_transporter-like_CS"/>
</dbReference>
<dbReference type="STRING" id="196109.A0A136IR32"/>
<dbReference type="SUPFAM" id="SSF52540">
    <property type="entry name" value="P-loop containing nucleoside triphosphate hydrolases"/>
    <property type="match status" value="2"/>
</dbReference>
<dbReference type="Proteomes" id="UP000070501">
    <property type="component" value="Unassembled WGS sequence"/>
</dbReference>
<dbReference type="InterPro" id="IPR003439">
    <property type="entry name" value="ABC_transporter-like_ATP-bd"/>
</dbReference>
<evidence type="ECO:0000259" key="11">
    <source>
        <dbReference type="PROSITE" id="PS50893"/>
    </source>
</evidence>
<evidence type="ECO:0000256" key="3">
    <source>
        <dbReference type="ARBA" id="ARBA00022448"/>
    </source>
</evidence>
<organism evidence="12 13">
    <name type="scientific">Microdochium bolleyi</name>
    <dbReference type="NCBI Taxonomy" id="196109"/>
    <lineage>
        <taxon>Eukaryota</taxon>
        <taxon>Fungi</taxon>
        <taxon>Dikarya</taxon>
        <taxon>Ascomycota</taxon>
        <taxon>Pezizomycotina</taxon>
        <taxon>Sordariomycetes</taxon>
        <taxon>Xylariomycetidae</taxon>
        <taxon>Xylariales</taxon>
        <taxon>Microdochiaceae</taxon>
        <taxon>Microdochium</taxon>
    </lineage>
</organism>
<evidence type="ECO:0000256" key="10">
    <source>
        <dbReference type="SAM" id="Phobius"/>
    </source>
</evidence>
<accession>A0A136IR32</accession>
<proteinExistence type="inferred from homology"/>
<dbReference type="Pfam" id="PF01061">
    <property type="entry name" value="ABC2_membrane"/>
    <property type="match status" value="2"/>
</dbReference>
<evidence type="ECO:0000256" key="1">
    <source>
        <dbReference type="ARBA" id="ARBA00004141"/>
    </source>
</evidence>
<feature type="compositionally biased region" description="Basic and acidic residues" evidence="9">
    <location>
        <begin position="957"/>
        <end position="967"/>
    </location>
</feature>
<dbReference type="Pfam" id="PF00005">
    <property type="entry name" value="ABC_tran"/>
    <property type="match status" value="2"/>
</dbReference>
<feature type="compositionally biased region" description="Basic and acidic residues" evidence="9">
    <location>
        <begin position="142"/>
        <end position="151"/>
    </location>
</feature>
<feature type="transmembrane region" description="Helical" evidence="10">
    <location>
        <begin position="1362"/>
        <end position="1380"/>
    </location>
</feature>
<evidence type="ECO:0000313" key="13">
    <source>
        <dbReference type="Proteomes" id="UP000070501"/>
    </source>
</evidence>
<dbReference type="GO" id="GO:0140359">
    <property type="term" value="F:ABC-type transporter activity"/>
    <property type="evidence" value="ECO:0007669"/>
    <property type="project" value="InterPro"/>
</dbReference>
<feature type="compositionally biased region" description="Low complexity" evidence="9">
    <location>
        <begin position="152"/>
        <end position="163"/>
    </location>
</feature>
<evidence type="ECO:0000256" key="6">
    <source>
        <dbReference type="ARBA" id="ARBA00022840"/>
    </source>
</evidence>
<dbReference type="InterPro" id="IPR027417">
    <property type="entry name" value="P-loop_NTPase"/>
</dbReference>
<dbReference type="CDD" id="cd03233">
    <property type="entry name" value="ABCG_PDR_domain1"/>
    <property type="match status" value="1"/>
</dbReference>
<feature type="domain" description="ABC transporter" evidence="11">
    <location>
        <begin position="1010"/>
        <end position="1253"/>
    </location>
</feature>
<comment type="subcellular location">
    <subcellularLocation>
        <location evidence="1">Membrane</location>
        <topology evidence="1">Multi-pass membrane protein</topology>
    </subcellularLocation>
</comment>
<keyword evidence="13" id="KW-1185">Reference proteome</keyword>
<feature type="transmembrane region" description="Helical" evidence="10">
    <location>
        <begin position="1471"/>
        <end position="1491"/>
    </location>
</feature>
<feature type="compositionally biased region" description="Polar residues" evidence="9">
    <location>
        <begin position="176"/>
        <end position="186"/>
    </location>
</feature>
<feature type="transmembrane region" description="Helical" evidence="10">
    <location>
        <begin position="688"/>
        <end position="712"/>
    </location>
</feature>
<feature type="transmembrane region" description="Helical" evidence="10">
    <location>
        <begin position="1630"/>
        <end position="1650"/>
    </location>
</feature>
<feature type="transmembrane region" description="Helical" evidence="10">
    <location>
        <begin position="1503"/>
        <end position="1528"/>
    </location>
</feature>
<dbReference type="GO" id="GO:0016887">
    <property type="term" value="F:ATP hydrolysis activity"/>
    <property type="evidence" value="ECO:0007669"/>
    <property type="project" value="InterPro"/>
</dbReference>
<feature type="compositionally biased region" description="Polar residues" evidence="9">
    <location>
        <begin position="19"/>
        <end position="30"/>
    </location>
</feature>
<keyword evidence="7 10" id="KW-1133">Transmembrane helix</keyword>
<dbReference type="Pfam" id="PF06422">
    <property type="entry name" value="PDR_CDR"/>
    <property type="match status" value="2"/>
</dbReference>
<gene>
    <name evidence="12" type="ORF">Micbo1qcDRAFT_216442</name>
</gene>
<evidence type="ECO:0000256" key="7">
    <source>
        <dbReference type="ARBA" id="ARBA00022989"/>
    </source>
</evidence>
<evidence type="ECO:0000256" key="8">
    <source>
        <dbReference type="ARBA" id="ARBA00023136"/>
    </source>
</evidence>
<reference evidence="13" key="1">
    <citation type="submission" date="2016-02" db="EMBL/GenBank/DDBJ databases">
        <title>Draft genome sequence of Microdochium bolleyi, a fungal endophyte of beachgrass.</title>
        <authorList>
            <consortium name="DOE Joint Genome Institute"/>
            <person name="David A.S."/>
            <person name="May G."/>
            <person name="Haridas S."/>
            <person name="Lim J."/>
            <person name="Wang M."/>
            <person name="Labutti K."/>
            <person name="Lipzen A."/>
            <person name="Barry K."/>
            <person name="Grigoriev I.V."/>
        </authorList>
    </citation>
    <scope>NUCLEOTIDE SEQUENCE [LARGE SCALE GENOMIC DNA]</scope>
    <source>
        <strain evidence="13">J235TASD1</strain>
    </source>
</reference>
<keyword evidence="3" id="KW-0813">Transport</keyword>
<keyword evidence="6" id="KW-0067">ATP-binding</keyword>
<feature type="domain" description="ABC transporter" evidence="11">
    <location>
        <begin position="301"/>
        <end position="554"/>
    </location>
</feature>
<feature type="compositionally biased region" description="Polar residues" evidence="9">
    <location>
        <begin position="193"/>
        <end position="202"/>
    </location>
</feature>
<dbReference type="InterPro" id="IPR003593">
    <property type="entry name" value="AAA+_ATPase"/>
</dbReference>
<dbReference type="OrthoDB" id="245989at2759"/>
<dbReference type="FunFam" id="3.40.50.300:FF:002416">
    <property type="entry name" value="ABC multidrug transporter (Eurofung)"/>
    <property type="match status" value="1"/>
</dbReference>
<dbReference type="PROSITE" id="PS00211">
    <property type="entry name" value="ABC_TRANSPORTER_1"/>
    <property type="match status" value="1"/>
</dbReference>
<feature type="region of interest" description="Disordered" evidence="9">
    <location>
        <begin position="1"/>
        <end position="205"/>
    </location>
</feature>
<feature type="transmembrane region" description="Helical" evidence="10">
    <location>
        <begin position="905"/>
        <end position="925"/>
    </location>
</feature>
<protein>
    <submittedName>
        <fullName evidence="12">Brefeldin A resistance protein</fullName>
    </submittedName>
</protein>
<sequence length="1667" mass="184531">MDERPTPADADIPGGWIETPSSFEAQQLRQEQGLDLSGEATPTPRANQPTSSSYFGRTTASTVEDKSTALNQSTSTHPTRLARGGTFGIASTTPGPEDAYAATEPAARTTSDNTNGHSSLAAPIVAAVPTRHDSEESTILGDDYKNKKKSSDSASSSVSSAYSTEPTYAAVRVPSQVESPGPSTAKQRPPLGKTTTNGSTKRFATEDDLFRALSRRRTNASNVDGDDVVDAESQAEESAEIERLMSRLFGKARQEQSQEEKTRHAGVVFRNLTVKGAGLGASLQPTVGDFFVGLPRFLGQLFTKGVKAATGKPPVRDLLSDFNGCVRPGEMLLVLGRPGAGCTTFLKVFCNQRAGYVEVAGDVTYGGATAEEMEENYRSELSYNPEDDLHFATLSVRRTLSFALQTKTPGKESRLEGESREDYINEFLRVTSKLLWIEHTMDTKVGDEYVRGVSGGERKRVSIAEVMIARSSVAGWDNSSKGLDASTASQYVAAVRTLTNMASVSSAVSLYQAGETLYEAFDKVLLIHEGKCLYYGFADHAKQYFIDLGFDCPPRWTTSDFLTNITEPHGRIVRKGCEDKIPRTAEDFERIFRQSEAYKRNMADIEDFESTLESQQRELRENLPDKKKDRKKNFTIAFHKQVLAITHRQLFVLLGDKASLIGKWGGIVFQGLIVGSLFFQLPPSATSAFSFGGVMFFLLLFNALLALAEQTAAFEAKPILLRHKNLSMYRPSAYALAQTLVDIPMVFVQVVLFLATIYFMSNLALTASQFFICLLTLWTITMTTYSFFRSIAAVFKTLDDATKLTGVAIQILIVYTGYLQPPSEMRPWFGWLRWINWLQYGFEMLMANQFAGLELACEPPLLVPQGPNASPEYQSCALTGSQPGRTTVDGANYIEASFTYTRAHLWRNFGFIFAFWAVFLVITCIGMERMKPNAGGAATTVFKRGQVPKNVEKNIETGARHGKKGDEESGSSSPGALIGAGSEDEVREKEEQERRNEQAMERVEGNSAVFTFQDVNYTIPYEGGERKLLDNVQGYVKPGKLTALMGASGAGKTTLLNILAQRTTFGTITGDFLLDGRPLPKSFQRATGFAEQMDVHEPTATVLEALRFSALLRQPKETPIQEKYDYCETIIDLLEMRDIAGAVIGSQGAGLNQEQRKRLTIGVELASKPELLMFLDEPTSGLDSGAAANIVRFLQKLAQAGQAVLCTIHQPSAVLFEHFDELILLKSGGRVVYAGELGKDSQTLIRYFETHHDKESRRKGDSDGIKCPPDANPAEWMLDTIGAGNPDYEGQDWGDTWRDSENHREQAETIQKLIEERKSAPQPDIIKDDREYAMPLWTQTSAVVKRAFVAYWRSPNYIAGKLILHVFTALFNGATFYALGSTQIDFQSRLFTIFLVVTTAPPLIQQLQPVFLRSRNIFTSRENNAKIYSWFAWTTGAVVAELPYAIVAGAVYFCCWWFLINDGMHQAAASMGNSAFVFLVVILFELYYVGFGQAIASFSPNELLASLLVPLFFLFVVSFCGVVVPAQALPEFWRTWMYPLTPFRYLIEAFLGVAIHNLPLRCQQNEFARFPAPPGLTCESYVGPFIEQLGGQGYVQVGSDGLCEYCQFSSGDAWGAGQFNVFYSSRWRDVGIICGFIMFNFAVVYLATFLRFRGKNPLKKLLAKRKK</sequence>
<keyword evidence="4 10" id="KW-0812">Transmembrane</keyword>
<keyword evidence="8 10" id="KW-0472">Membrane</keyword>
<dbReference type="InterPro" id="IPR013525">
    <property type="entry name" value="ABC2_TM"/>
</dbReference>
<dbReference type="PROSITE" id="PS50893">
    <property type="entry name" value="ABC_TRANSPORTER_2"/>
    <property type="match status" value="2"/>
</dbReference>
<feature type="transmembrane region" description="Helical" evidence="10">
    <location>
        <begin position="767"/>
        <end position="788"/>
    </location>
</feature>
<dbReference type="FunFam" id="3.40.50.300:FF:000054">
    <property type="entry name" value="ABC multidrug transporter atrF"/>
    <property type="match status" value="1"/>
</dbReference>
<dbReference type="InterPro" id="IPR034003">
    <property type="entry name" value="ABCG_PDR_2"/>
</dbReference>
<dbReference type="InterPro" id="IPR010929">
    <property type="entry name" value="PDR_CDR_ABC"/>
</dbReference>
<evidence type="ECO:0000256" key="2">
    <source>
        <dbReference type="ARBA" id="ARBA00006012"/>
    </source>
</evidence>
<evidence type="ECO:0000256" key="4">
    <source>
        <dbReference type="ARBA" id="ARBA00022692"/>
    </source>
</evidence>
<feature type="transmembrane region" description="Helical" evidence="10">
    <location>
        <begin position="1430"/>
        <end position="1459"/>
    </location>
</feature>
<dbReference type="Pfam" id="PF14510">
    <property type="entry name" value="ABC_trans_N"/>
    <property type="match status" value="1"/>
</dbReference>
<name>A0A136IR32_9PEZI</name>
<dbReference type="PANTHER" id="PTHR19241">
    <property type="entry name" value="ATP-BINDING CASSETTE TRANSPORTER"/>
    <property type="match status" value="1"/>
</dbReference>
<keyword evidence="5" id="KW-0547">Nucleotide-binding</keyword>
<feature type="region of interest" description="Disordered" evidence="9">
    <location>
        <begin position="957"/>
        <end position="1002"/>
    </location>
</feature>
<feature type="compositionally biased region" description="Polar residues" evidence="9">
    <location>
        <begin position="108"/>
        <end position="118"/>
    </location>
</feature>
<dbReference type="GO" id="GO:0005524">
    <property type="term" value="F:ATP binding"/>
    <property type="evidence" value="ECO:0007669"/>
    <property type="project" value="UniProtKB-KW"/>
</dbReference>
<evidence type="ECO:0000256" key="5">
    <source>
        <dbReference type="ARBA" id="ARBA00022741"/>
    </source>
</evidence>
<dbReference type="SMART" id="SM00382">
    <property type="entry name" value="AAA"/>
    <property type="match status" value="2"/>
</dbReference>
<dbReference type="Gene3D" id="3.40.50.300">
    <property type="entry name" value="P-loop containing nucleotide triphosphate hydrolases"/>
    <property type="match status" value="2"/>
</dbReference>
<evidence type="ECO:0000256" key="9">
    <source>
        <dbReference type="SAM" id="MobiDB-lite"/>
    </source>
</evidence>